<keyword evidence="2 5" id="KW-0812">Transmembrane</keyword>
<keyword evidence="3 5" id="KW-1133">Transmembrane helix</keyword>
<feature type="transmembrane region" description="Helical" evidence="5">
    <location>
        <begin position="139"/>
        <end position="165"/>
    </location>
</feature>
<dbReference type="AlphaFoldDB" id="A0A347ZS81"/>
<sequence>MKRIGLNLRIMARAFEIELRQNMTDGFVLFGILIQPLIVAFMALWMLKGKGPDYAIFVVIGSGMTGLWTTLLFNGGNSITGERWTGTLEPLVASPASLRVVIYGKVLANVTQSLLSMIGSYFLISFAMGYPLTLTYPGLFFLSLVISVFSLVSFGLILASFFILIPDFARMVNTLEFPVYILCGFLFPIALLPGWTTPLSYLLSPYWAALALHGAAQGTLEPLQIVGTWGIMAFFSLVYILASGRLYRVILRKARRDATLDIVGN</sequence>
<evidence type="ECO:0000313" key="7">
    <source>
        <dbReference type="EMBL" id="REG11273.1"/>
    </source>
</evidence>
<dbReference type="GO" id="GO:0016020">
    <property type="term" value="C:membrane"/>
    <property type="evidence" value="ECO:0007669"/>
    <property type="project" value="UniProtKB-SubCell"/>
</dbReference>
<protein>
    <submittedName>
        <fullName evidence="7">ABC-2 type transport system permease protein</fullName>
    </submittedName>
</protein>
<comment type="caution">
    <text evidence="7">The sequence shown here is derived from an EMBL/GenBank/DDBJ whole genome shotgun (WGS) entry which is preliminary data.</text>
</comment>
<dbReference type="Pfam" id="PF01061">
    <property type="entry name" value="ABC2_membrane"/>
    <property type="match status" value="1"/>
</dbReference>
<evidence type="ECO:0000256" key="2">
    <source>
        <dbReference type="ARBA" id="ARBA00022692"/>
    </source>
</evidence>
<name>A0A347ZS81_9CHLR</name>
<dbReference type="InterPro" id="IPR013525">
    <property type="entry name" value="ABC2_TM"/>
</dbReference>
<dbReference type="GO" id="GO:0140359">
    <property type="term" value="F:ABC-type transporter activity"/>
    <property type="evidence" value="ECO:0007669"/>
    <property type="project" value="InterPro"/>
</dbReference>
<reference evidence="7 8" key="1">
    <citation type="submission" date="2018-08" db="EMBL/GenBank/DDBJ databases">
        <title>Genomic Encyclopedia of Type Strains, Phase IV (KMG-IV): sequencing the most valuable type-strain genomes for metagenomic binning, comparative biology and taxonomic classification.</title>
        <authorList>
            <person name="Goeker M."/>
        </authorList>
    </citation>
    <scope>NUCLEOTIDE SEQUENCE [LARGE SCALE GENOMIC DNA]</scope>
    <source>
        <strain evidence="7 8">DSM 23923</strain>
    </source>
</reference>
<accession>A0A347ZS81</accession>
<feature type="transmembrane region" description="Helical" evidence="5">
    <location>
        <begin position="177"/>
        <end position="196"/>
    </location>
</feature>
<evidence type="ECO:0000313" key="8">
    <source>
        <dbReference type="Proteomes" id="UP000256388"/>
    </source>
</evidence>
<dbReference type="OrthoDB" id="9788252at2"/>
<keyword evidence="8" id="KW-1185">Reference proteome</keyword>
<feature type="domain" description="ABC-2 type transporter transmembrane" evidence="6">
    <location>
        <begin position="20"/>
        <end position="208"/>
    </location>
</feature>
<evidence type="ECO:0000256" key="4">
    <source>
        <dbReference type="ARBA" id="ARBA00023136"/>
    </source>
</evidence>
<gene>
    <name evidence="7" type="ORF">DFR64_1151</name>
</gene>
<dbReference type="PANTHER" id="PTHR43229:SF6">
    <property type="entry name" value="ABC-TYPE MULTIDRUG TRANSPORT SYSTEM, PERMEASE COMPONENT"/>
    <property type="match status" value="1"/>
</dbReference>
<keyword evidence="4 5" id="KW-0472">Membrane</keyword>
<dbReference type="InterPro" id="IPR051784">
    <property type="entry name" value="Nod_factor_ABC_transporter"/>
</dbReference>
<feature type="transmembrane region" description="Helical" evidence="5">
    <location>
        <begin position="54"/>
        <end position="73"/>
    </location>
</feature>
<feature type="transmembrane region" description="Helical" evidence="5">
    <location>
        <begin position="226"/>
        <end position="247"/>
    </location>
</feature>
<feature type="transmembrane region" description="Helical" evidence="5">
    <location>
        <begin position="114"/>
        <end position="133"/>
    </location>
</feature>
<evidence type="ECO:0000256" key="3">
    <source>
        <dbReference type="ARBA" id="ARBA00022989"/>
    </source>
</evidence>
<feature type="transmembrane region" description="Helical" evidence="5">
    <location>
        <begin position="27"/>
        <end position="48"/>
    </location>
</feature>
<evidence type="ECO:0000256" key="5">
    <source>
        <dbReference type="SAM" id="Phobius"/>
    </source>
</evidence>
<evidence type="ECO:0000256" key="1">
    <source>
        <dbReference type="ARBA" id="ARBA00004141"/>
    </source>
</evidence>
<organism evidence="7 8">
    <name type="scientific">Pelolinea submarina</name>
    <dbReference type="NCBI Taxonomy" id="913107"/>
    <lineage>
        <taxon>Bacteria</taxon>
        <taxon>Bacillati</taxon>
        <taxon>Chloroflexota</taxon>
        <taxon>Anaerolineae</taxon>
        <taxon>Anaerolineales</taxon>
        <taxon>Anaerolineaceae</taxon>
        <taxon>Pelolinea</taxon>
    </lineage>
</organism>
<dbReference type="EMBL" id="QUMS01000001">
    <property type="protein sequence ID" value="REG11273.1"/>
    <property type="molecule type" value="Genomic_DNA"/>
</dbReference>
<dbReference type="Proteomes" id="UP000256388">
    <property type="component" value="Unassembled WGS sequence"/>
</dbReference>
<dbReference type="RefSeq" id="WP_158675024.1">
    <property type="nucleotide sequence ID" value="NZ_AP018437.1"/>
</dbReference>
<dbReference type="PANTHER" id="PTHR43229">
    <property type="entry name" value="NODULATION PROTEIN J"/>
    <property type="match status" value="1"/>
</dbReference>
<evidence type="ECO:0000259" key="6">
    <source>
        <dbReference type="Pfam" id="PF01061"/>
    </source>
</evidence>
<comment type="subcellular location">
    <subcellularLocation>
        <location evidence="1">Membrane</location>
        <topology evidence="1">Multi-pass membrane protein</topology>
    </subcellularLocation>
</comment>
<proteinExistence type="predicted"/>